<dbReference type="Gene3D" id="2.170.150.20">
    <property type="entry name" value="Peptide methionine sulfoxide reductase"/>
    <property type="match status" value="1"/>
</dbReference>
<evidence type="ECO:0000259" key="7">
    <source>
        <dbReference type="PROSITE" id="PS51790"/>
    </source>
</evidence>
<dbReference type="FunFam" id="2.170.150.20:FF:000001">
    <property type="entry name" value="Peptide methionine sulfoxide reductase MsrB"/>
    <property type="match status" value="1"/>
</dbReference>
<dbReference type="SUPFAM" id="SSF51316">
    <property type="entry name" value="Mss4-like"/>
    <property type="match status" value="1"/>
</dbReference>
<dbReference type="Pfam" id="PF01641">
    <property type="entry name" value="SelR"/>
    <property type="match status" value="1"/>
</dbReference>
<evidence type="ECO:0000313" key="8">
    <source>
        <dbReference type="EMBL" id="CUR33229.1"/>
    </source>
</evidence>
<sequence>MVEKIKKTDAEWKQQLTDEQFHVTRKKGTERAFTGKYHNNKEKGIYKCVCCGTELFSSETKFDSGTGWPSFWQPLKEDNISLKSDVSFFMRRTEVLCAACDAHLGHVFEDGPKPTGQRYCMNSAALDFEKSED</sequence>
<dbReference type="GO" id="GO:0005737">
    <property type="term" value="C:cytoplasm"/>
    <property type="evidence" value="ECO:0007669"/>
    <property type="project" value="TreeGrafter"/>
</dbReference>
<keyword evidence="2 6" id="KW-0479">Metal-binding</keyword>
<dbReference type="GO" id="GO:0008270">
    <property type="term" value="F:zinc ion binding"/>
    <property type="evidence" value="ECO:0007669"/>
    <property type="project" value="UniProtKB-UniRule"/>
</dbReference>
<comment type="similarity">
    <text evidence="1 6">Belongs to the MsrB Met sulfoxide reductase family.</text>
</comment>
<organism evidence="8 9">
    <name type="scientific">Planktothrix tepida PCC 9214</name>
    <dbReference type="NCBI Taxonomy" id="671072"/>
    <lineage>
        <taxon>Bacteria</taxon>
        <taxon>Bacillati</taxon>
        <taxon>Cyanobacteriota</taxon>
        <taxon>Cyanophyceae</taxon>
        <taxon>Oscillatoriophycideae</taxon>
        <taxon>Oscillatoriales</taxon>
        <taxon>Microcoleaceae</taxon>
        <taxon>Planktothrix</taxon>
    </lineage>
</organism>
<feature type="binding site" evidence="6">
    <location>
        <position position="48"/>
    </location>
    <ligand>
        <name>Zn(2+)</name>
        <dbReference type="ChEBI" id="CHEBI:29105"/>
    </ligand>
</feature>
<feature type="binding site" evidence="6">
    <location>
        <position position="51"/>
    </location>
    <ligand>
        <name>Zn(2+)</name>
        <dbReference type="ChEBI" id="CHEBI:29105"/>
    </ligand>
</feature>
<dbReference type="PANTHER" id="PTHR10173">
    <property type="entry name" value="METHIONINE SULFOXIDE REDUCTASE"/>
    <property type="match status" value="1"/>
</dbReference>
<dbReference type="Proteomes" id="UP000184315">
    <property type="component" value="Unassembled WGS sequence"/>
</dbReference>
<reference evidence="9" key="1">
    <citation type="submission" date="2015-10" db="EMBL/GenBank/DDBJ databases">
        <authorList>
            <person name="Regsiter A."/>
            <person name="william w."/>
        </authorList>
    </citation>
    <scope>NUCLEOTIDE SEQUENCE [LARGE SCALE GENOMIC DNA]</scope>
</reference>
<proteinExistence type="inferred from homology"/>
<dbReference type="EC" id="1.8.4.12" evidence="6"/>
<dbReference type="GO" id="GO:0033743">
    <property type="term" value="F:peptide-methionine (R)-S-oxide reductase activity"/>
    <property type="evidence" value="ECO:0007669"/>
    <property type="project" value="UniProtKB-UniRule"/>
</dbReference>
<dbReference type="HAMAP" id="MF_01400">
    <property type="entry name" value="MsrB"/>
    <property type="match status" value="1"/>
</dbReference>
<evidence type="ECO:0000256" key="2">
    <source>
        <dbReference type="ARBA" id="ARBA00022723"/>
    </source>
</evidence>
<dbReference type="RefSeq" id="WP_072719855.1">
    <property type="nucleotide sequence ID" value="NZ_LN889802.1"/>
</dbReference>
<dbReference type="NCBIfam" id="TIGR00357">
    <property type="entry name" value="peptide-methionine (R)-S-oxide reductase MsrB"/>
    <property type="match status" value="1"/>
</dbReference>
<dbReference type="OrthoDB" id="4174719at2"/>
<name>A0A1J1LKY2_9CYAN</name>
<evidence type="ECO:0000256" key="1">
    <source>
        <dbReference type="ARBA" id="ARBA00007174"/>
    </source>
</evidence>
<dbReference type="GO" id="GO:0030091">
    <property type="term" value="P:protein repair"/>
    <property type="evidence" value="ECO:0007669"/>
    <property type="project" value="InterPro"/>
</dbReference>
<keyword evidence="9" id="KW-1185">Reference proteome</keyword>
<evidence type="ECO:0000256" key="4">
    <source>
        <dbReference type="ARBA" id="ARBA00023002"/>
    </source>
</evidence>
<protein>
    <recommendedName>
        <fullName evidence="6">Peptide methionine sulfoxide reductase MsrB</fullName>
        <ecNumber evidence="6">1.8.4.12</ecNumber>
    </recommendedName>
    <alternativeName>
        <fullName evidence="6">Peptide-methionine (R)-S-oxide reductase</fullName>
    </alternativeName>
</protein>
<keyword evidence="3 6" id="KW-0862">Zinc</keyword>
<evidence type="ECO:0000256" key="6">
    <source>
        <dbReference type="HAMAP-Rule" id="MF_01400"/>
    </source>
</evidence>
<feature type="active site" description="Nucleophile" evidence="6">
    <location>
        <position position="120"/>
    </location>
</feature>
<evidence type="ECO:0000256" key="3">
    <source>
        <dbReference type="ARBA" id="ARBA00022833"/>
    </source>
</evidence>
<feature type="binding site" evidence="6">
    <location>
        <position position="100"/>
    </location>
    <ligand>
        <name>Zn(2+)</name>
        <dbReference type="ChEBI" id="CHEBI:29105"/>
    </ligand>
</feature>
<dbReference type="PROSITE" id="PS51790">
    <property type="entry name" value="MSRB"/>
    <property type="match status" value="1"/>
</dbReference>
<dbReference type="AlphaFoldDB" id="A0A1J1LKY2"/>
<dbReference type="PANTHER" id="PTHR10173:SF52">
    <property type="entry name" value="METHIONINE-R-SULFOXIDE REDUCTASE B1"/>
    <property type="match status" value="1"/>
</dbReference>
<dbReference type="InterPro" id="IPR028427">
    <property type="entry name" value="Met_Sox_Rdtase_MsrB"/>
</dbReference>
<comment type="cofactor">
    <cofactor evidence="6">
        <name>Zn(2+)</name>
        <dbReference type="ChEBI" id="CHEBI:29105"/>
    </cofactor>
    <text evidence="6">Binds 1 zinc ion per subunit. The zinc ion is important for the structural integrity of the protein.</text>
</comment>
<evidence type="ECO:0000256" key="5">
    <source>
        <dbReference type="ARBA" id="ARBA00048488"/>
    </source>
</evidence>
<feature type="binding site" evidence="6">
    <location>
        <position position="97"/>
    </location>
    <ligand>
        <name>Zn(2+)</name>
        <dbReference type="ChEBI" id="CHEBI:29105"/>
    </ligand>
</feature>
<dbReference type="InterPro" id="IPR011057">
    <property type="entry name" value="Mss4-like_sf"/>
</dbReference>
<keyword evidence="4 6" id="KW-0560">Oxidoreductase</keyword>
<dbReference type="STRING" id="671072.PL9214500476"/>
<gene>
    <name evidence="6 8" type="primary">msrB</name>
    <name evidence="8" type="ORF">PL9214500476</name>
</gene>
<accession>A0A1J1LKY2</accession>
<dbReference type="InterPro" id="IPR002579">
    <property type="entry name" value="Met_Sox_Rdtase_MsrB_dom"/>
</dbReference>
<dbReference type="GO" id="GO:0006979">
    <property type="term" value="P:response to oxidative stress"/>
    <property type="evidence" value="ECO:0007669"/>
    <property type="project" value="InterPro"/>
</dbReference>
<feature type="domain" description="MsrB" evidence="7">
    <location>
        <begin position="9"/>
        <end position="131"/>
    </location>
</feature>
<evidence type="ECO:0000313" key="9">
    <source>
        <dbReference type="Proteomes" id="UP000184315"/>
    </source>
</evidence>
<dbReference type="EMBL" id="CZDF01000156">
    <property type="protein sequence ID" value="CUR33229.1"/>
    <property type="molecule type" value="Genomic_DNA"/>
</dbReference>
<comment type="catalytic activity">
    <reaction evidence="5 6">
        <text>L-methionyl-[protein] + [thioredoxin]-disulfide + H2O = L-methionyl-(R)-S-oxide-[protein] + [thioredoxin]-dithiol</text>
        <dbReference type="Rhea" id="RHEA:24164"/>
        <dbReference type="Rhea" id="RHEA-COMP:10698"/>
        <dbReference type="Rhea" id="RHEA-COMP:10700"/>
        <dbReference type="Rhea" id="RHEA-COMP:12313"/>
        <dbReference type="Rhea" id="RHEA-COMP:12314"/>
        <dbReference type="ChEBI" id="CHEBI:15377"/>
        <dbReference type="ChEBI" id="CHEBI:16044"/>
        <dbReference type="ChEBI" id="CHEBI:29950"/>
        <dbReference type="ChEBI" id="CHEBI:45764"/>
        <dbReference type="ChEBI" id="CHEBI:50058"/>
        <dbReference type="EC" id="1.8.4.12"/>
    </reaction>
</comment>